<dbReference type="RefSeq" id="WP_258786540.1">
    <property type="nucleotide sequence ID" value="NZ_JANUGQ010000005.1"/>
</dbReference>
<dbReference type="PROSITE" id="PS50943">
    <property type="entry name" value="HTH_CROC1"/>
    <property type="match status" value="1"/>
</dbReference>
<keyword evidence="2" id="KW-1133">Transmembrane helix</keyword>
<keyword evidence="5" id="KW-1185">Reference proteome</keyword>
<dbReference type="CDD" id="cd00093">
    <property type="entry name" value="HTH_XRE"/>
    <property type="match status" value="1"/>
</dbReference>
<dbReference type="SUPFAM" id="SSF47413">
    <property type="entry name" value="lambda repressor-like DNA-binding domains"/>
    <property type="match status" value="1"/>
</dbReference>
<feature type="compositionally biased region" description="Gly residues" evidence="1">
    <location>
        <begin position="307"/>
        <end position="324"/>
    </location>
</feature>
<evidence type="ECO:0000259" key="3">
    <source>
        <dbReference type="PROSITE" id="PS50943"/>
    </source>
</evidence>
<feature type="region of interest" description="Disordered" evidence="1">
    <location>
        <begin position="497"/>
        <end position="528"/>
    </location>
</feature>
<dbReference type="Proteomes" id="UP001431313">
    <property type="component" value="Unassembled WGS sequence"/>
</dbReference>
<keyword evidence="2" id="KW-0812">Transmembrane</keyword>
<dbReference type="EMBL" id="JANUGQ010000005">
    <property type="protein sequence ID" value="MCS0635661.1"/>
    <property type="molecule type" value="Genomic_DNA"/>
</dbReference>
<feature type="region of interest" description="Disordered" evidence="1">
    <location>
        <begin position="97"/>
        <end position="200"/>
    </location>
</feature>
<feature type="region of interest" description="Disordered" evidence="1">
    <location>
        <begin position="249"/>
        <end position="336"/>
    </location>
</feature>
<feature type="compositionally biased region" description="Low complexity" evidence="1">
    <location>
        <begin position="97"/>
        <end position="120"/>
    </location>
</feature>
<feature type="compositionally biased region" description="Low complexity" evidence="1">
    <location>
        <begin position="251"/>
        <end position="262"/>
    </location>
</feature>
<dbReference type="InterPro" id="IPR010982">
    <property type="entry name" value="Lambda_DNA-bd_dom_sf"/>
</dbReference>
<dbReference type="Gene3D" id="1.10.260.40">
    <property type="entry name" value="lambda repressor-like DNA-binding domains"/>
    <property type="match status" value="1"/>
</dbReference>
<evidence type="ECO:0000313" key="5">
    <source>
        <dbReference type="Proteomes" id="UP001431313"/>
    </source>
</evidence>
<evidence type="ECO:0000256" key="1">
    <source>
        <dbReference type="SAM" id="MobiDB-lite"/>
    </source>
</evidence>
<dbReference type="Pfam" id="PF13560">
    <property type="entry name" value="HTH_31"/>
    <property type="match status" value="1"/>
</dbReference>
<feature type="transmembrane region" description="Helical" evidence="2">
    <location>
        <begin position="219"/>
        <end position="241"/>
    </location>
</feature>
<evidence type="ECO:0000313" key="4">
    <source>
        <dbReference type="EMBL" id="MCS0635661.1"/>
    </source>
</evidence>
<name>A0ABT2CE75_9ACTN</name>
<proteinExistence type="predicted"/>
<evidence type="ECO:0000256" key="2">
    <source>
        <dbReference type="SAM" id="Phobius"/>
    </source>
</evidence>
<dbReference type="InterPro" id="IPR001387">
    <property type="entry name" value="Cro/C1-type_HTH"/>
</dbReference>
<feature type="compositionally biased region" description="Low complexity" evidence="1">
    <location>
        <begin position="186"/>
        <end position="200"/>
    </location>
</feature>
<dbReference type="SMART" id="SM00530">
    <property type="entry name" value="HTH_XRE"/>
    <property type="match status" value="1"/>
</dbReference>
<feature type="compositionally biased region" description="Gly residues" evidence="1">
    <location>
        <begin position="137"/>
        <end position="148"/>
    </location>
</feature>
<organism evidence="4 5">
    <name type="scientific">Streptomyces pyxinae</name>
    <dbReference type="NCBI Taxonomy" id="2970734"/>
    <lineage>
        <taxon>Bacteria</taxon>
        <taxon>Bacillati</taxon>
        <taxon>Actinomycetota</taxon>
        <taxon>Actinomycetes</taxon>
        <taxon>Kitasatosporales</taxon>
        <taxon>Streptomycetaceae</taxon>
        <taxon>Streptomyces</taxon>
    </lineage>
</organism>
<feature type="domain" description="HTH cro/C1-type" evidence="3">
    <location>
        <begin position="14"/>
        <end position="69"/>
    </location>
</feature>
<accession>A0ABT2CE75</accession>
<gene>
    <name evidence="4" type="ORF">NX801_08285</name>
</gene>
<reference evidence="4" key="1">
    <citation type="submission" date="2022-08" db="EMBL/GenBank/DDBJ databases">
        <authorList>
            <person name="Somphong A."/>
            <person name="Phongsopitanun W."/>
        </authorList>
    </citation>
    <scope>NUCLEOTIDE SEQUENCE</scope>
    <source>
        <strain evidence="4">LP05-1</strain>
    </source>
</reference>
<comment type="caution">
    <text evidence="4">The sequence shown here is derived from an EMBL/GenBank/DDBJ whole genome shotgun (WGS) entry which is preliminary data.</text>
</comment>
<keyword evidence="2" id="KW-0472">Membrane</keyword>
<sequence>MAGTGPTDEFAALLRLLKERAGLSYGTLAKRLHLSTSTLHRYCNGDAVPVDYAPVERLARACRARPDELVELHRLWVVATATRQAARRAEQAAGAAGAAPSAAAPSASVPSASAPRAGSGPASGGTDRSAPPVSGDPVGGDPVGGDPVGGDPAPDGSGAGASGTAGAAPDPRGTPDSGDAGETGEAGETGAAGAPAPGAAAGVVAVPVRGRGPRRRTTVLIGVAVATALCAGSLVALLSPWGEKKEEGARAEVAATAGARAAQSPLPRAPRSAGTPSASPSPSRSAGPGTSGSPSPSSRASASASSGGHGEAGPQGAAPGGGTDGTPVTVGVTSHVWENPCGPNFLVDRQATQVPPPPTEQDAPGWTSALGAVASDEQLVRLTVQGTGSETVVLEQLAVRTVRSAPPLAWNDFSSAVGCGGGVETASYAVDLDSPRPRTTPEAGQPEFAFKTSHSDPEVFYVRARTRAHDVSWYLELHWSSGNRRGVLRIDDHGQPFRTSANNSRPGFDYPLGSSGWEARLPQDPATA</sequence>
<feature type="compositionally biased region" description="Low complexity" evidence="1">
    <location>
        <begin position="269"/>
        <end position="306"/>
    </location>
</feature>
<protein>
    <submittedName>
        <fullName evidence="4">Helix-turn-helix domain-containing protein</fullName>
    </submittedName>
</protein>